<protein>
    <submittedName>
        <fullName evidence="1">Quinol oxidase</fullName>
    </submittedName>
</protein>
<reference evidence="1" key="1">
    <citation type="submission" date="2021-08" db="EMBL/GenBank/DDBJ databases">
        <title>Novel anaerobic bacterium isolated from sea squirt in East Sea, Republic of Korea.</title>
        <authorList>
            <person name="Nguyen T.H."/>
            <person name="Li Z."/>
            <person name="Lee Y.-J."/>
            <person name="Ko J."/>
            <person name="Kim S.-G."/>
        </authorList>
    </citation>
    <scope>NUCLEOTIDE SEQUENCE</scope>
    <source>
        <strain evidence="1">KCTC 25031</strain>
    </source>
</reference>
<organism evidence="1 2">
    <name type="scientific">Halosquirtibacter laminarini</name>
    <dbReference type="NCBI Taxonomy" id="3374600"/>
    <lineage>
        <taxon>Bacteria</taxon>
        <taxon>Pseudomonadati</taxon>
        <taxon>Bacteroidota</taxon>
        <taxon>Bacteroidia</taxon>
        <taxon>Marinilabiliales</taxon>
        <taxon>Prolixibacteraceae</taxon>
        <taxon>Halosquirtibacter</taxon>
    </lineage>
</organism>
<keyword evidence="2" id="KW-1185">Reference proteome</keyword>
<name>A0AC61NJ41_9BACT</name>
<evidence type="ECO:0000313" key="1">
    <source>
        <dbReference type="EMBL" id="QZE15764.1"/>
    </source>
</evidence>
<gene>
    <name evidence="1" type="ORF">K4L44_08000</name>
</gene>
<evidence type="ECO:0000313" key="2">
    <source>
        <dbReference type="Proteomes" id="UP000826212"/>
    </source>
</evidence>
<proteinExistence type="predicted"/>
<dbReference type="EMBL" id="CP081303">
    <property type="protein sequence ID" value="QZE15764.1"/>
    <property type="molecule type" value="Genomic_DNA"/>
</dbReference>
<accession>A0AC61NJ41</accession>
<sequence>MNNLKFKNNIYSAIPVILRAVMGWIYFSAFWRRVILMNKLDPNIAGYVGEKFNAFLPNALFIKPIIQWLVDNPDMLWINMIVFTLVEALIGLSFFLGLFVRPMALVSVGVASGILLGSGWLGTTCLDEWQIGVLCIMAGTLLFFTGSGDYSLDKKIENRKITCFEKPKYRWLIVQDLETLVSPTKLRKTILASAILIFLIMTGTNQHFHGGVWGPLHNLSKKPNYEVTELQMKSNKVRFDIMRTEGIDTYGSFLFKVSLLNSNVEKQSWKDEVLSNKVEITNHHVAMIKSGAHGLELPLGAKATITLSTNAIDADTLMIEDISGKRWFFKIKN</sequence>
<dbReference type="Proteomes" id="UP000826212">
    <property type="component" value="Chromosome"/>
</dbReference>